<evidence type="ECO:0000256" key="1">
    <source>
        <dbReference type="SAM" id="MobiDB-lite"/>
    </source>
</evidence>
<sequence>MTIIEEHRSTIRAGEHTFSIEVTALPGGDRSETLVVGIGARGAADEFVASGQIEVTPRAAATLGTVLAETLRHHTAMTGQTGRKARDNPPGRGRPWSPELDAELERRWITGESVEEIAARLERTPGGIRARLPRVGCDPERPGEYLPEPPSRRSEGVSGGGPAGPAERSP</sequence>
<proteinExistence type="predicted"/>
<organism evidence="2 3">
    <name type="scientific">Amycolatopsis pigmentata</name>
    <dbReference type="NCBI Taxonomy" id="450801"/>
    <lineage>
        <taxon>Bacteria</taxon>
        <taxon>Bacillati</taxon>
        <taxon>Actinomycetota</taxon>
        <taxon>Actinomycetes</taxon>
        <taxon>Pseudonocardiales</taxon>
        <taxon>Pseudonocardiaceae</taxon>
        <taxon>Amycolatopsis</taxon>
    </lineage>
</organism>
<protein>
    <submittedName>
        <fullName evidence="2">Helix-turn-helix domain containing protein</fullName>
    </submittedName>
</protein>
<evidence type="ECO:0000313" key="2">
    <source>
        <dbReference type="EMBL" id="MFD2422443.1"/>
    </source>
</evidence>
<gene>
    <name evidence="2" type="ORF">ACFSXZ_39580</name>
</gene>
<comment type="caution">
    <text evidence="2">The sequence shown here is derived from an EMBL/GenBank/DDBJ whole genome shotgun (WGS) entry which is preliminary data.</text>
</comment>
<keyword evidence="3" id="KW-1185">Reference proteome</keyword>
<name>A0ABW5G617_9PSEU</name>
<feature type="region of interest" description="Disordered" evidence="1">
    <location>
        <begin position="76"/>
        <end position="100"/>
    </location>
</feature>
<evidence type="ECO:0000313" key="3">
    <source>
        <dbReference type="Proteomes" id="UP001597417"/>
    </source>
</evidence>
<reference evidence="3" key="1">
    <citation type="journal article" date="2019" name="Int. J. Syst. Evol. Microbiol.">
        <title>The Global Catalogue of Microorganisms (GCM) 10K type strain sequencing project: providing services to taxonomists for standard genome sequencing and annotation.</title>
        <authorList>
            <consortium name="The Broad Institute Genomics Platform"/>
            <consortium name="The Broad Institute Genome Sequencing Center for Infectious Disease"/>
            <person name="Wu L."/>
            <person name="Ma J."/>
        </authorList>
    </citation>
    <scope>NUCLEOTIDE SEQUENCE [LARGE SCALE GENOMIC DNA]</scope>
    <source>
        <strain evidence="3">CGMCC 4.7645</strain>
    </source>
</reference>
<dbReference type="Proteomes" id="UP001597417">
    <property type="component" value="Unassembled WGS sequence"/>
</dbReference>
<feature type="region of interest" description="Disordered" evidence="1">
    <location>
        <begin position="127"/>
        <end position="170"/>
    </location>
</feature>
<dbReference type="EMBL" id="JBHUKR010000029">
    <property type="protein sequence ID" value="MFD2422443.1"/>
    <property type="molecule type" value="Genomic_DNA"/>
</dbReference>
<dbReference type="RefSeq" id="WP_378271528.1">
    <property type="nucleotide sequence ID" value="NZ_JBHUKR010000029.1"/>
</dbReference>
<accession>A0ABW5G617</accession>